<evidence type="ECO:0000256" key="3">
    <source>
        <dbReference type="ARBA" id="ARBA00012663"/>
    </source>
</evidence>
<dbReference type="PANTHER" id="PTHR21040">
    <property type="entry name" value="BCDNA.GH04120"/>
    <property type="match status" value="1"/>
</dbReference>
<dbReference type="AlphaFoldDB" id="A0ABD1DEA6"/>
<proteinExistence type="inferred from homology"/>
<evidence type="ECO:0000256" key="2">
    <source>
        <dbReference type="ARBA" id="ARBA00006285"/>
    </source>
</evidence>
<gene>
    <name evidence="8" type="ORF">pipiens_009637</name>
</gene>
<protein>
    <recommendedName>
        <fullName evidence="3">beta-N-acetylhexosaminidase</fullName>
        <ecNumber evidence="3">3.2.1.52</ecNumber>
    </recommendedName>
</protein>
<keyword evidence="6" id="KW-0812">Transmembrane</keyword>
<name>A0ABD1DEA6_CULPP</name>
<dbReference type="PANTHER" id="PTHR21040:SF8">
    <property type="entry name" value="BCDNA.GH04120"/>
    <property type="match status" value="1"/>
</dbReference>
<keyword evidence="6" id="KW-0472">Membrane</keyword>
<comment type="similarity">
    <text evidence="2">Belongs to the glycosyl hydrolase 20 family.</text>
</comment>
<dbReference type="EMBL" id="JBEHCU010006222">
    <property type="protein sequence ID" value="KAL1397610.1"/>
    <property type="molecule type" value="Genomic_DNA"/>
</dbReference>
<keyword evidence="6" id="KW-1133">Transmembrane helix</keyword>
<keyword evidence="4" id="KW-0732">Signal</keyword>
<accession>A0ABD1DEA6</accession>
<dbReference type="InterPro" id="IPR017853">
    <property type="entry name" value="GH"/>
</dbReference>
<evidence type="ECO:0000313" key="8">
    <source>
        <dbReference type="EMBL" id="KAL1397610.1"/>
    </source>
</evidence>
<dbReference type="InterPro" id="IPR015883">
    <property type="entry name" value="Glyco_hydro_20_cat"/>
</dbReference>
<dbReference type="GO" id="GO:0004563">
    <property type="term" value="F:beta-N-acetylhexosaminidase activity"/>
    <property type="evidence" value="ECO:0007669"/>
    <property type="project" value="UniProtKB-EC"/>
</dbReference>
<reference evidence="8 9" key="1">
    <citation type="submission" date="2024-05" db="EMBL/GenBank/DDBJ databases">
        <title>Culex pipiens pipiens assembly and annotation.</title>
        <authorList>
            <person name="Alout H."/>
            <person name="Durand T."/>
        </authorList>
    </citation>
    <scope>NUCLEOTIDE SEQUENCE [LARGE SCALE GENOMIC DNA]</scope>
    <source>
        <strain evidence="8">HA-2024</strain>
        <tissue evidence="8">Whole body</tissue>
    </source>
</reference>
<evidence type="ECO:0000313" key="9">
    <source>
        <dbReference type="Proteomes" id="UP001562425"/>
    </source>
</evidence>
<evidence type="ECO:0000259" key="7">
    <source>
        <dbReference type="Pfam" id="PF00728"/>
    </source>
</evidence>
<feature type="transmembrane region" description="Helical" evidence="6">
    <location>
        <begin position="105"/>
        <end position="124"/>
    </location>
</feature>
<keyword evidence="9" id="KW-1185">Reference proteome</keyword>
<dbReference type="Proteomes" id="UP001562425">
    <property type="component" value="Unassembled WGS sequence"/>
</dbReference>
<evidence type="ECO:0000256" key="4">
    <source>
        <dbReference type="ARBA" id="ARBA00022729"/>
    </source>
</evidence>
<organism evidence="8 9">
    <name type="scientific">Culex pipiens pipiens</name>
    <name type="common">Northern house mosquito</name>
    <dbReference type="NCBI Taxonomy" id="38569"/>
    <lineage>
        <taxon>Eukaryota</taxon>
        <taxon>Metazoa</taxon>
        <taxon>Ecdysozoa</taxon>
        <taxon>Arthropoda</taxon>
        <taxon>Hexapoda</taxon>
        <taxon>Insecta</taxon>
        <taxon>Pterygota</taxon>
        <taxon>Neoptera</taxon>
        <taxon>Endopterygota</taxon>
        <taxon>Diptera</taxon>
        <taxon>Nematocera</taxon>
        <taxon>Culicoidea</taxon>
        <taxon>Culicidae</taxon>
        <taxon>Culicinae</taxon>
        <taxon>Culicini</taxon>
        <taxon>Culex</taxon>
        <taxon>Culex</taxon>
    </lineage>
</organism>
<comment type="catalytic activity">
    <reaction evidence="1">
        <text>Hydrolysis of terminal non-reducing N-acetyl-D-hexosamine residues in N-acetyl-beta-D-hexosaminides.</text>
        <dbReference type="EC" id="3.2.1.52"/>
    </reaction>
</comment>
<dbReference type="Pfam" id="PF00728">
    <property type="entry name" value="Glyco_hydro_20"/>
    <property type="match status" value="1"/>
</dbReference>
<feature type="domain" description="Glycoside hydrolase family 20 catalytic" evidence="7">
    <location>
        <begin position="307"/>
        <end position="467"/>
    </location>
</feature>
<dbReference type="Gene3D" id="3.20.20.80">
    <property type="entry name" value="Glycosidases"/>
    <property type="match status" value="1"/>
</dbReference>
<evidence type="ECO:0000256" key="1">
    <source>
        <dbReference type="ARBA" id="ARBA00001231"/>
    </source>
</evidence>
<dbReference type="InterPro" id="IPR038901">
    <property type="entry name" value="HEXDC-like"/>
</dbReference>
<dbReference type="EC" id="3.2.1.52" evidence="3"/>
<dbReference type="CDD" id="cd06565">
    <property type="entry name" value="GH20_GcnA-like"/>
    <property type="match status" value="1"/>
</dbReference>
<dbReference type="SUPFAM" id="SSF51445">
    <property type="entry name" value="(Trans)glycosidases"/>
    <property type="match status" value="1"/>
</dbReference>
<sequence>MTNCGDEAAIETVGATDQPEDHFVGRSVPVLFTSRRGLQLRKFVSVLHTGHSSYTVQFCDLERWSNHFKVSSVGLTPDSSITEASQPSGRTMHSRILMLFWRKKLLLFATCLLFLVALWFWGFLYTTHVSDGGKIVSVKELMMGGGGGASHRESLLQRLGFYEEDEEGGAAAGVRFVKPTGSLAMRNKGKFYNEWEAILQDRDEGPHSSRQEVKRKTAEELRAAAEKQNHYEHELKKMGVPVIAGLGPGGHPPPVQRLVHLDLKGAPPKISYLKRLMPIMKTLGATGILLEYEDMFPYSGPLASIAAKNAYSKDDVQEILQTAFALGLTVIPLVQTFGHLEFVLKLQEFQHLREVDDAPQALCPSQNSSMVLLEELLDQVIECHTPPHNVNLLHKEDLAKLTPKLTHIHIGCDEVFQIAQCNRCKNRLKDTLFLDHVYNVVTMIHKKWPHLKVIIWDDMLRHISLETLQASGIGKLVEPMIWVYAEDIYKFIQSSTWDKYSTVFSTAWTASAFKGAHGEALLLPPVRRHLENTLRWLVVMQGEGTRFSNGLQGLALTGWQRYDHFAILCELLPTSLPSLAVCLSTASRGYFDVNPKTNAILSSLTCPEPTSERHAWIELHKDSMLSTFSRCMFPGSVIYRFVLRLMTLMTEAKEYIDEVKQKRGWLTDYNIRHNFTSGTRVDDLLGDDYRLLNSITNLARNAASTLADVYDHWTSGEFIEQRIYPILAELKNLERIGEGLKKRKTWPQRPLPYLKPFEALGIDEKT</sequence>
<evidence type="ECO:0000256" key="6">
    <source>
        <dbReference type="SAM" id="Phobius"/>
    </source>
</evidence>
<evidence type="ECO:0000256" key="5">
    <source>
        <dbReference type="ARBA" id="ARBA00022801"/>
    </source>
</evidence>
<comment type="caution">
    <text evidence="8">The sequence shown here is derived from an EMBL/GenBank/DDBJ whole genome shotgun (WGS) entry which is preliminary data.</text>
</comment>
<keyword evidence="5" id="KW-0378">Hydrolase</keyword>